<gene>
    <name evidence="1" type="ordered locus">ASAC_1379</name>
</gene>
<evidence type="ECO:0000313" key="2">
    <source>
        <dbReference type="Proteomes" id="UP000000346"/>
    </source>
</evidence>
<dbReference type="STRING" id="666510.ASAC_1379"/>
<dbReference type="KEGG" id="asc:ASAC_1379"/>
<evidence type="ECO:0000313" key="1">
    <source>
        <dbReference type="EMBL" id="ADL19784.1"/>
    </source>
</evidence>
<reference evidence="1 2" key="1">
    <citation type="journal article" date="2010" name="Appl. Environ. Microbiol.">
        <title>The genome sequence of the crenarchaeon Acidilobus saccharovorans supports a new order, Acidilobales, and suggests an important ecological role in terrestrial acidic hot springs.</title>
        <authorList>
            <person name="Mardanov A.V."/>
            <person name="Svetlitchnyi V.A."/>
            <person name="Beletsky A.V."/>
            <person name="Prokofeva M.I."/>
            <person name="Bonch-Osmolovskaya E.A."/>
            <person name="Ravin N.V."/>
            <person name="Skryabin K.G."/>
        </authorList>
    </citation>
    <scope>NUCLEOTIDE SEQUENCE [LARGE SCALE GENOMIC DNA]</scope>
    <source>
        <strain evidence="2">DSM 16705 / JCM 18335 / VKM B-2471 / 345-15</strain>
    </source>
</reference>
<proteinExistence type="predicted"/>
<accession>D9PYZ7</accession>
<dbReference type="EMBL" id="CP001742">
    <property type="protein sequence ID" value="ADL19784.1"/>
    <property type="molecule type" value="Genomic_DNA"/>
</dbReference>
<dbReference type="Proteomes" id="UP000000346">
    <property type="component" value="Chromosome"/>
</dbReference>
<keyword evidence="2" id="KW-1185">Reference proteome</keyword>
<dbReference type="AlphaFoldDB" id="D9PYZ7"/>
<dbReference type="InParanoid" id="D9PYZ7"/>
<sequence length="41" mass="4785">MKVAYQRKDIREGGARYSTDTRYAICERLGYTTCLSLYGFK</sequence>
<dbReference type="HOGENOM" id="CLU_3263587_0_0_2"/>
<organism evidence="1 2">
    <name type="scientific">Acidilobus saccharovorans (strain DSM 16705 / JCM 18335 / VKM B-2471 / 345-15)</name>
    <dbReference type="NCBI Taxonomy" id="666510"/>
    <lineage>
        <taxon>Archaea</taxon>
        <taxon>Thermoproteota</taxon>
        <taxon>Thermoprotei</taxon>
        <taxon>Acidilobales</taxon>
        <taxon>Acidilobaceae</taxon>
        <taxon>Acidilobus</taxon>
    </lineage>
</organism>
<protein>
    <submittedName>
        <fullName evidence="1">Uncharacterized protein</fullName>
    </submittedName>
</protein>
<name>D9PYZ7_ACIS3</name>